<comment type="caution">
    <text evidence="1">The sequence shown here is derived from an EMBL/GenBank/DDBJ whole genome shotgun (WGS) entry which is preliminary data.</text>
</comment>
<evidence type="ECO:0000313" key="2">
    <source>
        <dbReference type="Proteomes" id="UP001468095"/>
    </source>
</evidence>
<proteinExistence type="predicted"/>
<evidence type="ECO:0000313" key="1">
    <source>
        <dbReference type="EMBL" id="MEL7694201.1"/>
    </source>
</evidence>
<keyword evidence="2" id="KW-1185">Reference proteome</keyword>
<protein>
    <submittedName>
        <fullName evidence="1">Uncharacterized protein</fullName>
    </submittedName>
</protein>
<sequence length="81" mass="9292">MVRKRHHSKEIESALCYAESHGWRVVPGGHHAWGKMYCPKNLMTCRCGEFCLTCIWSTPKSAQNHANALRRVVDHCHFLTA</sequence>
<dbReference type="Proteomes" id="UP001468095">
    <property type="component" value="Unassembled WGS sequence"/>
</dbReference>
<reference evidence="1 2" key="1">
    <citation type="submission" date="2024-04" db="EMBL/GenBank/DDBJ databases">
        <authorList>
            <person name="Suleimanova A.D."/>
            <person name="Pudova D.S."/>
            <person name="Shagimardanova E.I."/>
            <person name="Sharipova M.R."/>
        </authorList>
    </citation>
    <scope>NUCLEOTIDE SEQUENCE [LARGE SCALE GENOMIC DNA]</scope>
    <source>
        <strain evidence="1 2">3.1</strain>
    </source>
</reference>
<accession>A0ABU9MDD3</accession>
<organism evidence="1 2">
    <name type="scientific">Pantoea brenneri</name>
    <dbReference type="NCBI Taxonomy" id="472694"/>
    <lineage>
        <taxon>Bacteria</taxon>
        <taxon>Pseudomonadati</taxon>
        <taxon>Pseudomonadota</taxon>
        <taxon>Gammaproteobacteria</taxon>
        <taxon>Enterobacterales</taxon>
        <taxon>Erwiniaceae</taxon>
        <taxon>Pantoea</taxon>
    </lineage>
</organism>
<dbReference type="GeneID" id="71772243"/>
<dbReference type="RefSeq" id="WP_072051000.1">
    <property type="nucleotide sequence ID" value="NZ_CAUQFK010000018.1"/>
</dbReference>
<name>A0ABU9MDD3_9GAMM</name>
<gene>
    <name evidence="1" type="ORF">AABB92_00775</name>
</gene>
<dbReference type="EMBL" id="JBCGBG010000001">
    <property type="protein sequence ID" value="MEL7694201.1"/>
    <property type="molecule type" value="Genomic_DNA"/>
</dbReference>